<dbReference type="AlphaFoldDB" id="A0A072PBG2"/>
<keyword evidence="6" id="KW-0804">Transcription</keyword>
<keyword evidence="2" id="KW-0479">Metal-binding</keyword>
<dbReference type="OrthoDB" id="8117402at2759"/>
<dbReference type="PANTHER" id="PTHR46179">
    <property type="entry name" value="ZINC FINGER PROTEIN"/>
    <property type="match status" value="1"/>
</dbReference>
<evidence type="ECO:0000256" key="1">
    <source>
        <dbReference type="ARBA" id="ARBA00004123"/>
    </source>
</evidence>
<feature type="domain" description="C2H2-type" evidence="10">
    <location>
        <begin position="345"/>
        <end position="373"/>
    </location>
</feature>
<dbReference type="GO" id="GO:0005634">
    <property type="term" value="C:nucleus"/>
    <property type="evidence" value="ECO:0007669"/>
    <property type="project" value="UniProtKB-SubCell"/>
</dbReference>
<keyword evidence="12" id="KW-1185">Reference proteome</keyword>
<feature type="compositionally biased region" description="Polar residues" evidence="9">
    <location>
        <begin position="198"/>
        <end position="214"/>
    </location>
</feature>
<dbReference type="InterPro" id="IPR051061">
    <property type="entry name" value="Zinc_finger_trans_reg"/>
</dbReference>
<sequence>MKVKCTYKDCFKHFSSRDAMISHKKKDPDHSYCDRCDVDCEDDMLYFIHQLGSPAHNCCPVCGTEYNSVAARDIHVEQQHRTSQKLECAGCKTRFTSAAALMFHIESDECTVIKMTDFQLQRAEKQLEKEAWAQETNAFGLPQINPGQQSRDQASAQLGFIDDVPASRVDRSLQTAIGGPISTASLQQFPLVAPPTAPTASDPQIPGNQPNKATASTKDFLNPDEPLPLVNMTNLHISQRPAWANHQPTEGATSATNKIEGWLDSIGTTARPPQENRNAVVSIYDQKLTTKALQESSAPTFKGIDSVSTKPSGKHDHVTTQPRSVISTSTGLDVERFWDVMRQEYVCPGSRCSRQFNDAQQFRDHLLSSSHVGGVVVCPSCLKRFRTTAAWVSHTESASKKCDIRNSADFNMVMREITGGVLGTYGYMEDGTVNFVAPKIQDW</sequence>
<evidence type="ECO:0000256" key="6">
    <source>
        <dbReference type="ARBA" id="ARBA00023163"/>
    </source>
</evidence>
<evidence type="ECO:0000259" key="10">
    <source>
        <dbReference type="PROSITE" id="PS50157"/>
    </source>
</evidence>
<dbReference type="Gene3D" id="3.30.160.60">
    <property type="entry name" value="Classic Zinc Finger"/>
    <property type="match status" value="1"/>
</dbReference>
<reference evidence="11 12" key="1">
    <citation type="submission" date="2013-03" db="EMBL/GenBank/DDBJ databases">
        <title>The Genome Sequence of Exophiala aquamarina CBS 119918.</title>
        <authorList>
            <consortium name="The Broad Institute Genomics Platform"/>
            <person name="Cuomo C."/>
            <person name="de Hoog S."/>
            <person name="Gorbushina A."/>
            <person name="Walker B."/>
            <person name="Young S.K."/>
            <person name="Zeng Q."/>
            <person name="Gargeya S."/>
            <person name="Fitzgerald M."/>
            <person name="Haas B."/>
            <person name="Abouelleil A."/>
            <person name="Allen A.W."/>
            <person name="Alvarado L."/>
            <person name="Arachchi H.M."/>
            <person name="Berlin A.M."/>
            <person name="Chapman S.B."/>
            <person name="Gainer-Dewar J."/>
            <person name="Goldberg J."/>
            <person name="Griggs A."/>
            <person name="Gujja S."/>
            <person name="Hansen M."/>
            <person name="Howarth C."/>
            <person name="Imamovic A."/>
            <person name="Ireland A."/>
            <person name="Larimer J."/>
            <person name="McCowan C."/>
            <person name="Murphy C."/>
            <person name="Pearson M."/>
            <person name="Poon T.W."/>
            <person name="Priest M."/>
            <person name="Roberts A."/>
            <person name="Saif S."/>
            <person name="Shea T."/>
            <person name="Sisk P."/>
            <person name="Sykes S."/>
            <person name="Wortman J."/>
            <person name="Nusbaum C."/>
            <person name="Birren B."/>
        </authorList>
    </citation>
    <scope>NUCLEOTIDE SEQUENCE [LARGE SCALE GENOMIC DNA]</scope>
    <source>
        <strain evidence="11 12">CBS 119918</strain>
    </source>
</reference>
<keyword evidence="3 8" id="KW-0863">Zinc-finger</keyword>
<evidence type="ECO:0000256" key="2">
    <source>
        <dbReference type="ARBA" id="ARBA00022723"/>
    </source>
</evidence>
<accession>A0A072PBG2</accession>
<keyword evidence="7" id="KW-0539">Nucleus</keyword>
<evidence type="ECO:0000256" key="8">
    <source>
        <dbReference type="PROSITE-ProRule" id="PRU00042"/>
    </source>
</evidence>
<dbReference type="PANTHER" id="PTHR46179:SF13">
    <property type="entry name" value="C2H2-TYPE DOMAIN-CONTAINING PROTEIN"/>
    <property type="match status" value="1"/>
</dbReference>
<dbReference type="Pfam" id="PF24666">
    <property type="entry name" value="zf-C2H2_fungi_2"/>
    <property type="match status" value="1"/>
</dbReference>
<protein>
    <recommendedName>
        <fullName evidence="10">C2H2-type domain-containing protein</fullName>
    </recommendedName>
</protein>
<keyword evidence="4" id="KW-0862">Zinc</keyword>
<evidence type="ECO:0000256" key="5">
    <source>
        <dbReference type="ARBA" id="ARBA00023015"/>
    </source>
</evidence>
<dbReference type="GO" id="GO:0006357">
    <property type="term" value="P:regulation of transcription by RNA polymerase II"/>
    <property type="evidence" value="ECO:0007669"/>
    <property type="project" value="TreeGrafter"/>
</dbReference>
<comment type="caution">
    <text evidence="11">The sequence shown here is derived from an EMBL/GenBank/DDBJ whole genome shotgun (WGS) entry which is preliminary data.</text>
</comment>
<gene>
    <name evidence="11" type="ORF">A1O9_10806</name>
</gene>
<dbReference type="HOGENOM" id="CLU_031491_2_0_1"/>
<dbReference type="GO" id="GO:0008270">
    <property type="term" value="F:zinc ion binding"/>
    <property type="evidence" value="ECO:0007669"/>
    <property type="project" value="UniProtKB-KW"/>
</dbReference>
<dbReference type="GeneID" id="25285709"/>
<organism evidence="11 12">
    <name type="scientific">Exophiala aquamarina CBS 119918</name>
    <dbReference type="NCBI Taxonomy" id="1182545"/>
    <lineage>
        <taxon>Eukaryota</taxon>
        <taxon>Fungi</taxon>
        <taxon>Dikarya</taxon>
        <taxon>Ascomycota</taxon>
        <taxon>Pezizomycotina</taxon>
        <taxon>Eurotiomycetes</taxon>
        <taxon>Chaetothyriomycetidae</taxon>
        <taxon>Chaetothyriales</taxon>
        <taxon>Herpotrichiellaceae</taxon>
        <taxon>Exophiala</taxon>
    </lineage>
</organism>
<keyword evidence="5" id="KW-0805">Transcription regulation</keyword>
<evidence type="ECO:0000256" key="7">
    <source>
        <dbReference type="ARBA" id="ARBA00023242"/>
    </source>
</evidence>
<dbReference type="VEuPathDB" id="FungiDB:A1O9_10806"/>
<evidence type="ECO:0000256" key="9">
    <source>
        <dbReference type="SAM" id="MobiDB-lite"/>
    </source>
</evidence>
<name>A0A072PBG2_9EURO</name>
<dbReference type="PROSITE" id="PS00028">
    <property type="entry name" value="ZINC_FINGER_C2H2_1"/>
    <property type="match status" value="1"/>
</dbReference>
<feature type="region of interest" description="Disordered" evidence="9">
    <location>
        <begin position="194"/>
        <end position="214"/>
    </location>
</feature>
<dbReference type="PROSITE" id="PS50157">
    <property type="entry name" value="ZINC_FINGER_C2H2_2"/>
    <property type="match status" value="1"/>
</dbReference>
<dbReference type="EMBL" id="AMGV01000015">
    <property type="protein sequence ID" value="KEF52900.1"/>
    <property type="molecule type" value="Genomic_DNA"/>
</dbReference>
<dbReference type="RefSeq" id="XP_013255490.1">
    <property type="nucleotide sequence ID" value="XM_013400036.1"/>
</dbReference>
<proteinExistence type="predicted"/>
<dbReference type="Proteomes" id="UP000027920">
    <property type="component" value="Unassembled WGS sequence"/>
</dbReference>
<dbReference type="InterPro" id="IPR013087">
    <property type="entry name" value="Znf_C2H2_type"/>
</dbReference>
<evidence type="ECO:0000256" key="3">
    <source>
        <dbReference type="ARBA" id="ARBA00022771"/>
    </source>
</evidence>
<dbReference type="SMART" id="SM00355">
    <property type="entry name" value="ZnF_C2H2"/>
    <property type="match status" value="4"/>
</dbReference>
<evidence type="ECO:0000313" key="12">
    <source>
        <dbReference type="Proteomes" id="UP000027920"/>
    </source>
</evidence>
<evidence type="ECO:0000256" key="4">
    <source>
        <dbReference type="ARBA" id="ARBA00022833"/>
    </source>
</evidence>
<comment type="subcellular location">
    <subcellularLocation>
        <location evidence="1">Nucleus</location>
    </subcellularLocation>
</comment>
<feature type="region of interest" description="Disordered" evidence="9">
    <location>
        <begin position="300"/>
        <end position="325"/>
    </location>
</feature>
<evidence type="ECO:0000313" key="11">
    <source>
        <dbReference type="EMBL" id="KEF52900.1"/>
    </source>
</evidence>